<evidence type="ECO:0000313" key="2">
    <source>
        <dbReference type="Proteomes" id="UP000058636"/>
    </source>
</evidence>
<dbReference type="InterPro" id="IPR050490">
    <property type="entry name" value="Bact_solute-bd_prot1"/>
</dbReference>
<name>A0A101EPV6_9THEM</name>
<dbReference type="InterPro" id="IPR006059">
    <property type="entry name" value="SBP"/>
</dbReference>
<reference evidence="1 2" key="1">
    <citation type="journal article" date="2015" name="MBio">
        <title>Genome-Resolved Metagenomic Analysis Reveals Roles for Candidate Phyla and Other Microbial Community Members in Biogeochemical Transformations in Oil Reservoirs.</title>
        <authorList>
            <person name="Hu P."/>
            <person name="Tom L."/>
            <person name="Singh A."/>
            <person name="Thomas B.C."/>
            <person name="Baker B.J."/>
            <person name="Piceno Y.M."/>
            <person name="Andersen G.L."/>
            <person name="Banfield J.F."/>
        </authorList>
    </citation>
    <scope>NUCLEOTIDE SEQUENCE [LARGE SCALE GENOMIC DNA]</scope>
    <source>
        <strain evidence="1">46_26</strain>
    </source>
</reference>
<dbReference type="Proteomes" id="UP000058636">
    <property type="component" value="Unassembled WGS sequence"/>
</dbReference>
<comment type="caution">
    <text evidence="1">The sequence shown here is derived from an EMBL/GenBank/DDBJ whole genome shotgun (WGS) entry which is preliminary data.</text>
</comment>
<protein>
    <submittedName>
        <fullName evidence="1">Extracellular solute-binding protein, family 1</fullName>
    </submittedName>
</protein>
<evidence type="ECO:0000313" key="1">
    <source>
        <dbReference type="EMBL" id="KUK22678.1"/>
    </source>
</evidence>
<dbReference type="PATRIC" id="fig|93930.3.peg.238"/>
<accession>A0A101EPV6</accession>
<dbReference type="Pfam" id="PF01547">
    <property type="entry name" value="SBP_bac_1"/>
    <property type="match status" value="1"/>
</dbReference>
<gene>
    <name evidence="1" type="ORF">XD57_1226</name>
</gene>
<dbReference type="Gene3D" id="3.40.190.10">
    <property type="entry name" value="Periplasmic binding protein-like II"/>
    <property type="match status" value="1"/>
</dbReference>
<dbReference type="SUPFAM" id="SSF53850">
    <property type="entry name" value="Periplasmic binding protein-like II"/>
    <property type="match status" value="1"/>
</dbReference>
<proteinExistence type="predicted"/>
<dbReference type="PANTHER" id="PTHR43649">
    <property type="entry name" value="ARABINOSE-BINDING PROTEIN-RELATED"/>
    <property type="match status" value="1"/>
</dbReference>
<sequence length="415" mass="47357">MRKLLVFLAVFVLTLPLMAKIQITFMTPLSGADGAYMDQIIQKFNETHPDIEIVHLVVGSSLEYKQKLATGISTKSAPQVLFIRKHDMPLFLDYFRTFTKEELEQWGIDIDDVYPSVLEGLVTKDGKYYGIPIDVWIFYMAYRKDNFRKAGLDPDLPLKEGPLNQEQFVNVLRALRKVTPEGSYPWCESPSWDWEFVHLLWQFGGDILTPDFKKPAFKEAGIKVLKFLQELQKEGLYPDQPIDAGPTFESGAGSILITGIWTINPWLELLGDDFGYAPAPILGPKKAVFGGSHVIAIPKVMVEDKETFNAVMTWVKYLWDHAIEWYAAGQTPARRSIAQSEEFKEKFPHLYVAAQQVSYVKTFQMFPYIAEILAEIVPYIEEVLINKSMTPEEAMEEAEMVAQEIIDDYWATVGE</sequence>
<dbReference type="AlphaFoldDB" id="A0A101EPV6"/>
<organism evidence="1 2">
    <name type="scientific">Thermotoga petrophila</name>
    <dbReference type="NCBI Taxonomy" id="93929"/>
    <lineage>
        <taxon>Bacteria</taxon>
        <taxon>Thermotogati</taxon>
        <taxon>Thermotogota</taxon>
        <taxon>Thermotogae</taxon>
        <taxon>Thermotogales</taxon>
        <taxon>Thermotogaceae</taxon>
        <taxon>Thermotoga</taxon>
    </lineage>
</organism>
<dbReference type="RefSeq" id="WP_041844033.1">
    <property type="nucleotide sequence ID" value="NZ_DAITJQ010000002.1"/>
</dbReference>
<dbReference type="PANTHER" id="PTHR43649:SF12">
    <property type="entry name" value="DIACETYLCHITOBIOSE BINDING PROTEIN DASA"/>
    <property type="match status" value="1"/>
</dbReference>
<dbReference type="EMBL" id="LGFG01000111">
    <property type="protein sequence ID" value="KUK22678.1"/>
    <property type="molecule type" value="Genomic_DNA"/>
</dbReference>